<dbReference type="RefSeq" id="WP_211695700.1">
    <property type="nucleotide sequence ID" value="NZ_CP046600.1"/>
</dbReference>
<reference evidence="2" key="1">
    <citation type="submission" date="2019-12" db="EMBL/GenBank/DDBJ databases">
        <title>Mycobacterium spongiae sp. nov.</title>
        <authorList>
            <person name="Stinear T."/>
        </authorList>
    </citation>
    <scope>NUCLEOTIDE SEQUENCE</scope>
    <source>
        <strain evidence="2">FSD4b-SM</strain>
    </source>
</reference>
<keyword evidence="1" id="KW-0472">Membrane</keyword>
<gene>
    <name evidence="2" type="ORF">F6B93_14445</name>
</gene>
<dbReference type="AlphaFoldDB" id="A0A975PXI2"/>
<organism evidence="2 3">
    <name type="scientific">Mycobacterium spongiae</name>
    <dbReference type="NCBI Taxonomy" id="886343"/>
    <lineage>
        <taxon>Bacteria</taxon>
        <taxon>Bacillati</taxon>
        <taxon>Actinomycetota</taxon>
        <taxon>Actinomycetes</taxon>
        <taxon>Mycobacteriales</taxon>
        <taxon>Mycobacteriaceae</taxon>
        <taxon>Mycobacterium</taxon>
    </lineage>
</organism>
<evidence type="ECO:0000313" key="2">
    <source>
        <dbReference type="EMBL" id="QUR68127.1"/>
    </source>
</evidence>
<evidence type="ECO:0000256" key="1">
    <source>
        <dbReference type="SAM" id="Phobius"/>
    </source>
</evidence>
<evidence type="ECO:0000313" key="3">
    <source>
        <dbReference type="Proteomes" id="UP000682202"/>
    </source>
</evidence>
<dbReference type="KEGG" id="mspg:F6B93_14445"/>
<sequence length="195" mass="22613">MDPGEGWWIVFEAMKLAAAVLTPVAVIVLGYRLDRRLRSVEVVQRANQTVVTRRIEIFSVVTPKLNQLFCFGTFVGSWKQITPDQAILLKRQLDETMYANRVLFSNELFAAYEAFMLTLFDTYARADEDAPLRSPISSPLGDRRKMDWWRDEMATRFDTERPTSAREIKQAYRVLGERWRADLYVTRASEPLLTP</sequence>
<dbReference type="Proteomes" id="UP000682202">
    <property type="component" value="Chromosome"/>
</dbReference>
<feature type="transmembrane region" description="Helical" evidence="1">
    <location>
        <begin position="6"/>
        <end position="31"/>
    </location>
</feature>
<dbReference type="EMBL" id="CP046600">
    <property type="protein sequence ID" value="QUR68127.1"/>
    <property type="molecule type" value="Genomic_DNA"/>
</dbReference>
<evidence type="ECO:0008006" key="4">
    <source>
        <dbReference type="Google" id="ProtNLM"/>
    </source>
</evidence>
<proteinExistence type="predicted"/>
<accession>A0A975PXI2</accession>
<keyword evidence="1" id="KW-1133">Transmembrane helix</keyword>
<protein>
    <recommendedName>
        <fullName evidence="4">DUF4760 domain-containing protein</fullName>
    </recommendedName>
</protein>
<name>A0A975PXI2_9MYCO</name>
<keyword evidence="3" id="KW-1185">Reference proteome</keyword>
<keyword evidence="1" id="KW-0812">Transmembrane</keyword>